<dbReference type="InterPro" id="IPR002999">
    <property type="entry name" value="Tudor"/>
</dbReference>
<evidence type="ECO:0000259" key="1">
    <source>
        <dbReference type="Pfam" id="PF00567"/>
    </source>
</evidence>
<keyword evidence="3" id="KW-1185">Reference proteome</keyword>
<evidence type="ECO:0000313" key="2">
    <source>
        <dbReference type="EMBL" id="CAC5374485.1"/>
    </source>
</evidence>
<reference evidence="2 3" key="1">
    <citation type="submission" date="2020-06" db="EMBL/GenBank/DDBJ databases">
        <authorList>
            <person name="Li R."/>
            <person name="Bekaert M."/>
        </authorList>
    </citation>
    <scope>NUCLEOTIDE SEQUENCE [LARGE SCALE GENOMIC DNA]</scope>
    <source>
        <strain evidence="3">wild</strain>
    </source>
</reference>
<dbReference type="SUPFAM" id="SSF63748">
    <property type="entry name" value="Tudor/PWWP/MBT"/>
    <property type="match status" value="1"/>
</dbReference>
<dbReference type="Proteomes" id="UP000507470">
    <property type="component" value="Unassembled WGS sequence"/>
</dbReference>
<dbReference type="AlphaFoldDB" id="A0A6J8AZE4"/>
<gene>
    <name evidence="2" type="ORF">MCOR_11856</name>
</gene>
<dbReference type="Gene3D" id="2.30.30.140">
    <property type="match status" value="1"/>
</dbReference>
<name>A0A6J8AZE4_MYTCO</name>
<proteinExistence type="predicted"/>
<dbReference type="EMBL" id="CACVKT020002011">
    <property type="protein sequence ID" value="CAC5374485.1"/>
    <property type="molecule type" value="Genomic_DNA"/>
</dbReference>
<accession>A0A6J8AZE4</accession>
<sequence length="151" mass="17521">MITIEIQEIKSPGHFFCREIDSETASLEHQHFLQLQEELNQVFNQEQTVQQSYIPSKGEICIAFRQKDRNWYRVRNEGVFARKYGQEACCYFVDKGGEAESISVRWLRKSPKKIPEAAFSDQRVLCIWCEGLDTGNSGRSFSGRKIMFEVG</sequence>
<protein>
    <submittedName>
        <fullName evidence="2">TDRD1_4_6_7</fullName>
    </submittedName>
</protein>
<dbReference type="Pfam" id="PF00567">
    <property type="entry name" value="TUDOR"/>
    <property type="match status" value="1"/>
</dbReference>
<organism evidence="2 3">
    <name type="scientific">Mytilus coruscus</name>
    <name type="common">Sea mussel</name>
    <dbReference type="NCBI Taxonomy" id="42192"/>
    <lineage>
        <taxon>Eukaryota</taxon>
        <taxon>Metazoa</taxon>
        <taxon>Spiralia</taxon>
        <taxon>Lophotrochozoa</taxon>
        <taxon>Mollusca</taxon>
        <taxon>Bivalvia</taxon>
        <taxon>Autobranchia</taxon>
        <taxon>Pteriomorphia</taxon>
        <taxon>Mytilida</taxon>
        <taxon>Mytiloidea</taxon>
        <taxon>Mytilidae</taxon>
        <taxon>Mytilinae</taxon>
        <taxon>Mytilus</taxon>
    </lineage>
</organism>
<feature type="domain" description="Tudor" evidence="1">
    <location>
        <begin position="5"/>
        <end position="114"/>
    </location>
</feature>
<dbReference type="OrthoDB" id="10023235at2759"/>
<evidence type="ECO:0000313" key="3">
    <source>
        <dbReference type="Proteomes" id="UP000507470"/>
    </source>
</evidence>